<feature type="compositionally biased region" description="Basic residues" evidence="1">
    <location>
        <begin position="252"/>
        <end position="262"/>
    </location>
</feature>
<feature type="region of interest" description="Disordered" evidence="1">
    <location>
        <begin position="734"/>
        <end position="795"/>
    </location>
</feature>
<feature type="region of interest" description="Disordered" evidence="1">
    <location>
        <begin position="1"/>
        <end position="460"/>
    </location>
</feature>
<feature type="compositionally biased region" description="Basic residues" evidence="1">
    <location>
        <begin position="375"/>
        <end position="388"/>
    </location>
</feature>
<sequence>MALSPQQQQLQQPPEPQPTMEISNDAVAPHTAVVNGDRSGRKERSQRRRKSSMDSSMKKHKSSTDATSKKHSTDSSSSSKKHSSSSSSNMTDSPKKRSIRSRRTTTSTVDGHRSMDSSNNGKSLRKTRSRPLDTSGHSTQTAETSQTLDMDASYASTGSMMRQRRSSDTQNRRSSGGKKMSASHREFSTRKTMSSSSHRESSTRRSKQEPYYAPTRVKRLDDTDTSNRVTASRVKSGTTALVTEASSSNGVSKRRGRTTHKRSTTDTKDSDDKPRSKSLSAKKVSSRSKSQSATTTQKSNTKDKPKRSKSQAAAPKKSTTRSKSQSAKPTKKTSSSSGVKKTSVKKKQSTDSTTKDTLTKPIKKRHSTDDIITTKGRKKTATPPRRTRSMSPQSRILADIASSSGHNKKERRSKEETNDQDNEDASASSSQKDASESEEVPSDKEDVSEPEDSSFCTVSSSSDLSALGAIQEETNKKPKSNKSVAFGKTHIKVYEDTQEPTTKFYSKEDLQMLLSHEISISTRLADSKHRKNVNFGQHCCWRGFEHIKLKYNKAERNQTHVRMVLHAQHQLAQQSIQSSIPEKLRVVSRSDSKEDRKRAYYYGMDDAEEVMHAITTLRMEEAQRQIDFANKVTNNKKGRNSATAALKVAQHATKGTIVEKTAVGITNLTKGTIVEKTAVGITNLTGNAAMGTKNVAMATGSALANTAFSTRHVLATTTKNVIARSAITRSLRPSRTTTANIAEQDDNDDSDYDDSREDPYEEEMQQRSSTGSLFTMFHKKPTTAKRSPMVESLLD</sequence>
<feature type="compositionally biased region" description="Low complexity" evidence="1">
    <location>
        <begin position="74"/>
        <end position="92"/>
    </location>
</feature>
<gene>
    <name evidence="2" type="ORF">SEMRO_1456_G274290.1</name>
</gene>
<reference evidence="2" key="1">
    <citation type="submission" date="2020-06" db="EMBL/GenBank/DDBJ databases">
        <authorList>
            <consortium name="Plant Systems Biology data submission"/>
        </authorList>
    </citation>
    <scope>NUCLEOTIDE SEQUENCE</scope>
    <source>
        <strain evidence="2">D6</strain>
    </source>
</reference>
<feature type="compositionally biased region" description="Low complexity" evidence="1">
    <location>
        <begin position="277"/>
        <end position="299"/>
    </location>
</feature>
<organism evidence="2 3">
    <name type="scientific">Seminavis robusta</name>
    <dbReference type="NCBI Taxonomy" id="568900"/>
    <lineage>
        <taxon>Eukaryota</taxon>
        <taxon>Sar</taxon>
        <taxon>Stramenopiles</taxon>
        <taxon>Ochrophyta</taxon>
        <taxon>Bacillariophyta</taxon>
        <taxon>Bacillariophyceae</taxon>
        <taxon>Bacillariophycidae</taxon>
        <taxon>Naviculales</taxon>
        <taxon>Naviculaceae</taxon>
        <taxon>Seminavis</taxon>
    </lineage>
</organism>
<feature type="compositionally biased region" description="Basic and acidic residues" evidence="1">
    <location>
        <begin position="197"/>
        <end position="208"/>
    </location>
</feature>
<comment type="caution">
    <text evidence="2">The sequence shown here is derived from an EMBL/GenBank/DDBJ whole genome shotgun (WGS) entry which is preliminary data.</text>
</comment>
<dbReference type="EMBL" id="CAICTM010001454">
    <property type="protein sequence ID" value="CAB9523794.1"/>
    <property type="molecule type" value="Genomic_DNA"/>
</dbReference>
<evidence type="ECO:0000313" key="2">
    <source>
        <dbReference type="EMBL" id="CAB9523794.1"/>
    </source>
</evidence>
<feature type="compositionally biased region" description="Polar residues" evidence="1">
    <location>
        <begin position="226"/>
        <end position="251"/>
    </location>
</feature>
<keyword evidence="3" id="KW-1185">Reference proteome</keyword>
<feature type="compositionally biased region" description="Low complexity" evidence="1">
    <location>
        <begin position="322"/>
        <end position="341"/>
    </location>
</feature>
<name>A0A9N8EPK4_9STRA</name>
<proteinExistence type="predicted"/>
<protein>
    <submittedName>
        <fullName evidence="2">Uncharacterized protein</fullName>
    </submittedName>
</protein>
<dbReference type="Proteomes" id="UP001153069">
    <property type="component" value="Unassembled WGS sequence"/>
</dbReference>
<feature type="compositionally biased region" description="Acidic residues" evidence="1">
    <location>
        <begin position="743"/>
        <end position="763"/>
    </location>
</feature>
<evidence type="ECO:0000256" key="1">
    <source>
        <dbReference type="SAM" id="MobiDB-lite"/>
    </source>
</evidence>
<accession>A0A9N8EPK4</accession>
<dbReference type="AlphaFoldDB" id="A0A9N8EPK4"/>
<feature type="compositionally biased region" description="Polar residues" evidence="1">
    <location>
        <begin position="135"/>
        <end position="160"/>
    </location>
</feature>
<feature type="compositionally biased region" description="Basic and acidic residues" evidence="1">
    <location>
        <begin position="263"/>
        <end position="275"/>
    </location>
</feature>
<feature type="compositionally biased region" description="Low complexity" evidence="1">
    <location>
        <begin position="1"/>
        <end position="12"/>
    </location>
</feature>
<evidence type="ECO:0000313" key="3">
    <source>
        <dbReference type="Proteomes" id="UP001153069"/>
    </source>
</evidence>